<evidence type="ECO:0000313" key="4">
    <source>
        <dbReference type="Proteomes" id="UP000002791"/>
    </source>
</evidence>
<dbReference type="eggNOG" id="ENOG50347WD">
    <property type="taxonomic scope" value="Bacteria"/>
</dbReference>
<feature type="transmembrane region" description="Helical" evidence="2">
    <location>
        <begin position="56"/>
        <end position="75"/>
    </location>
</feature>
<dbReference type="EMBL" id="CM001440">
    <property type="protein sequence ID" value="EHR59312.1"/>
    <property type="molecule type" value="Genomic_DNA"/>
</dbReference>
<feature type="region of interest" description="Disordered" evidence="1">
    <location>
        <begin position="104"/>
        <end position="131"/>
    </location>
</feature>
<organism evidence="3 4">
    <name type="scientific">Saccharomonospora cyanea NA-134</name>
    <dbReference type="NCBI Taxonomy" id="882082"/>
    <lineage>
        <taxon>Bacteria</taxon>
        <taxon>Bacillati</taxon>
        <taxon>Actinomycetota</taxon>
        <taxon>Actinomycetes</taxon>
        <taxon>Pseudonocardiales</taxon>
        <taxon>Pseudonocardiaceae</taxon>
        <taxon>Saccharomonospora</taxon>
    </lineage>
</organism>
<dbReference type="AlphaFoldDB" id="H5XET3"/>
<name>H5XET3_9PSEU</name>
<reference evidence="3 4" key="1">
    <citation type="submission" date="2011-11" db="EMBL/GenBank/DDBJ databases">
        <title>The Noncontiguous Finished sequence of Saccharomonospora cyanea NA-134.</title>
        <authorList>
            <consortium name="US DOE Joint Genome Institute"/>
            <person name="Lucas S."/>
            <person name="Han J."/>
            <person name="Lapidus A."/>
            <person name="Cheng J.-F."/>
            <person name="Goodwin L."/>
            <person name="Pitluck S."/>
            <person name="Peters L."/>
            <person name="Ovchinnikova G."/>
            <person name="Lu M."/>
            <person name="Detter J.C."/>
            <person name="Han C."/>
            <person name="Tapia R."/>
            <person name="Land M."/>
            <person name="Hauser L."/>
            <person name="Kyrpides N."/>
            <person name="Ivanova N."/>
            <person name="Pagani I."/>
            <person name="Brambilla E.-M."/>
            <person name="Klenk H.-P."/>
            <person name="Woyke T."/>
        </authorList>
    </citation>
    <scope>NUCLEOTIDE SEQUENCE [LARGE SCALE GENOMIC DNA]</scope>
    <source>
        <strain evidence="3 4">NA-134</strain>
    </source>
</reference>
<evidence type="ECO:0008006" key="5">
    <source>
        <dbReference type="Google" id="ProtNLM"/>
    </source>
</evidence>
<accession>H5XET3</accession>
<sequence>MLFGRSTGRVGHGVASDGVSDRRSDTLVRDLALYVLARFSLVAVITAILVLVQVPLLVGLVIGLVVGLPLGLLLFRSLNAKVTAGLAARNERRATERARLRAELRGERLDTDDEAESHGVDRKGADETEER</sequence>
<protein>
    <recommendedName>
        <fullName evidence="5">DUF4229 domain-containing protein</fullName>
    </recommendedName>
</protein>
<gene>
    <name evidence="3" type="ORF">SaccyDRAFT_0378</name>
</gene>
<keyword evidence="4" id="KW-1185">Reference proteome</keyword>
<dbReference type="Pfam" id="PF14012">
    <property type="entry name" value="DUF4229"/>
    <property type="match status" value="1"/>
</dbReference>
<proteinExistence type="predicted"/>
<dbReference type="InterPro" id="IPR025323">
    <property type="entry name" value="DUF4229"/>
</dbReference>
<keyword evidence="2" id="KW-0812">Transmembrane</keyword>
<feature type="compositionally biased region" description="Basic and acidic residues" evidence="1">
    <location>
        <begin position="116"/>
        <end position="131"/>
    </location>
</feature>
<evidence type="ECO:0000256" key="2">
    <source>
        <dbReference type="SAM" id="Phobius"/>
    </source>
</evidence>
<evidence type="ECO:0000313" key="3">
    <source>
        <dbReference type="EMBL" id="EHR59312.1"/>
    </source>
</evidence>
<dbReference type="HOGENOM" id="CLU_113726_4_0_11"/>
<evidence type="ECO:0000256" key="1">
    <source>
        <dbReference type="SAM" id="MobiDB-lite"/>
    </source>
</evidence>
<feature type="transmembrane region" description="Helical" evidence="2">
    <location>
        <begin position="31"/>
        <end position="50"/>
    </location>
</feature>
<dbReference type="Proteomes" id="UP000002791">
    <property type="component" value="Chromosome"/>
</dbReference>
<dbReference type="STRING" id="882082.SaccyDRAFT_0378"/>
<keyword evidence="2" id="KW-1133">Transmembrane helix</keyword>
<feature type="region of interest" description="Disordered" evidence="1">
    <location>
        <begin position="1"/>
        <end position="20"/>
    </location>
</feature>
<keyword evidence="2" id="KW-0472">Membrane</keyword>